<reference evidence="1" key="1">
    <citation type="journal article" date="2023" name="Plant J.">
        <title>Genome sequences and population genomics provide insights into the demographic history, inbreeding, and mutation load of two 'living fossil' tree species of Dipteronia.</title>
        <authorList>
            <person name="Feng Y."/>
            <person name="Comes H.P."/>
            <person name="Chen J."/>
            <person name="Zhu S."/>
            <person name="Lu R."/>
            <person name="Zhang X."/>
            <person name="Li P."/>
            <person name="Qiu J."/>
            <person name="Olsen K.M."/>
            <person name="Qiu Y."/>
        </authorList>
    </citation>
    <scope>NUCLEOTIDE SEQUENCE</scope>
    <source>
        <strain evidence="1">NBL</strain>
    </source>
</reference>
<organism evidence="1 2">
    <name type="scientific">Dipteronia sinensis</name>
    <dbReference type="NCBI Taxonomy" id="43782"/>
    <lineage>
        <taxon>Eukaryota</taxon>
        <taxon>Viridiplantae</taxon>
        <taxon>Streptophyta</taxon>
        <taxon>Embryophyta</taxon>
        <taxon>Tracheophyta</taxon>
        <taxon>Spermatophyta</taxon>
        <taxon>Magnoliopsida</taxon>
        <taxon>eudicotyledons</taxon>
        <taxon>Gunneridae</taxon>
        <taxon>Pentapetalae</taxon>
        <taxon>rosids</taxon>
        <taxon>malvids</taxon>
        <taxon>Sapindales</taxon>
        <taxon>Sapindaceae</taxon>
        <taxon>Hippocastanoideae</taxon>
        <taxon>Acereae</taxon>
        <taxon>Dipteronia</taxon>
    </lineage>
</organism>
<dbReference type="EMBL" id="JANJYJ010000004">
    <property type="protein sequence ID" value="KAK3218316.1"/>
    <property type="molecule type" value="Genomic_DNA"/>
</dbReference>
<dbReference type="Proteomes" id="UP001281410">
    <property type="component" value="Unassembled WGS sequence"/>
</dbReference>
<comment type="caution">
    <text evidence="1">The sequence shown here is derived from an EMBL/GenBank/DDBJ whole genome shotgun (WGS) entry which is preliminary data.</text>
</comment>
<name>A0AAE0E7V9_9ROSI</name>
<accession>A0AAE0E7V9</accession>
<gene>
    <name evidence="1" type="ORF">Dsin_012286</name>
</gene>
<protein>
    <recommendedName>
        <fullName evidence="3">Reverse transcriptase domain-containing protein</fullName>
    </recommendedName>
</protein>
<dbReference type="AlphaFoldDB" id="A0AAE0E7V9"/>
<dbReference type="PANTHER" id="PTHR46890:SF48">
    <property type="entry name" value="RNA-DIRECTED DNA POLYMERASE"/>
    <property type="match status" value="1"/>
</dbReference>
<proteinExistence type="predicted"/>
<evidence type="ECO:0000313" key="1">
    <source>
        <dbReference type="EMBL" id="KAK3218316.1"/>
    </source>
</evidence>
<dbReference type="InterPro" id="IPR052343">
    <property type="entry name" value="Retrotransposon-Effector_Assoc"/>
</dbReference>
<dbReference type="PANTHER" id="PTHR46890">
    <property type="entry name" value="NON-LTR RETROLELEMENT REVERSE TRANSCRIPTASE-LIKE PROTEIN-RELATED"/>
    <property type="match status" value="1"/>
</dbReference>
<sequence>MEDFHCNGTLVKELNRSFIALIPKFCKPKTMKDFRSISLVGSLYKIMAKVLANRMRRVIEMVVGESQMDFVRDRHIFDSFVIADEIIHY</sequence>
<keyword evidence="2" id="KW-1185">Reference proteome</keyword>
<evidence type="ECO:0008006" key="3">
    <source>
        <dbReference type="Google" id="ProtNLM"/>
    </source>
</evidence>
<evidence type="ECO:0000313" key="2">
    <source>
        <dbReference type="Proteomes" id="UP001281410"/>
    </source>
</evidence>